<accession>A0A4Y2MZS9</accession>
<keyword evidence="2" id="KW-1185">Reference proteome</keyword>
<proteinExistence type="predicted"/>
<dbReference type="EMBL" id="BGPR01008256">
    <property type="protein sequence ID" value="GBN32565.1"/>
    <property type="molecule type" value="Genomic_DNA"/>
</dbReference>
<evidence type="ECO:0000313" key="2">
    <source>
        <dbReference type="Proteomes" id="UP000499080"/>
    </source>
</evidence>
<dbReference type="AlphaFoldDB" id="A0A4Y2MZS9"/>
<sequence length="112" mass="12895">MIDPRPQVQAKACCCPAFRPQKCLLPRFFRLLLFVSITRDIISAQCLEWCGSSRCKRGNLMGQWGALCGSERSHLSWREREKGVRFAEVMAREMVRLCAEMREGLAFQNRAV</sequence>
<evidence type="ECO:0000313" key="1">
    <source>
        <dbReference type="EMBL" id="GBN32565.1"/>
    </source>
</evidence>
<gene>
    <name evidence="1" type="ORF">AVEN_115603_1</name>
</gene>
<comment type="caution">
    <text evidence="1">The sequence shown here is derived from an EMBL/GenBank/DDBJ whole genome shotgun (WGS) entry which is preliminary data.</text>
</comment>
<dbReference type="Proteomes" id="UP000499080">
    <property type="component" value="Unassembled WGS sequence"/>
</dbReference>
<name>A0A4Y2MZS9_ARAVE</name>
<organism evidence="1 2">
    <name type="scientific">Araneus ventricosus</name>
    <name type="common">Orbweaver spider</name>
    <name type="synonym">Epeira ventricosa</name>
    <dbReference type="NCBI Taxonomy" id="182803"/>
    <lineage>
        <taxon>Eukaryota</taxon>
        <taxon>Metazoa</taxon>
        <taxon>Ecdysozoa</taxon>
        <taxon>Arthropoda</taxon>
        <taxon>Chelicerata</taxon>
        <taxon>Arachnida</taxon>
        <taxon>Araneae</taxon>
        <taxon>Araneomorphae</taxon>
        <taxon>Entelegynae</taxon>
        <taxon>Araneoidea</taxon>
        <taxon>Araneidae</taxon>
        <taxon>Araneus</taxon>
    </lineage>
</organism>
<reference evidence="1 2" key="1">
    <citation type="journal article" date="2019" name="Sci. Rep.">
        <title>Orb-weaving spider Araneus ventricosus genome elucidates the spidroin gene catalogue.</title>
        <authorList>
            <person name="Kono N."/>
            <person name="Nakamura H."/>
            <person name="Ohtoshi R."/>
            <person name="Moran D.A.P."/>
            <person name="Shinohara A."/>
            <person name="Yoshida Y."/>
            <person name="Fujiwara M."/>
            <person name="Mori M."/>
            <person name="Tomita M."/>
            <person name="Arakawa K."/>
        </authorList>
    </citation>
    <scope>NUCLEOTIDE SEQUENCE [LARGE SCALE GENOMIC DNA]</scope>
</reference>
<protein>
    <submittedName>
        <fullName evidence="1">Uncharacterized protein</fullName>
    </submittedName>
</protein>